<name>A0A8J3TGS8_9ACTN</name>
<evidence type="ECO:0000313" key="3">
    <source>
        <dbReference type="Proteomes" id="UP000599074"/>
    </source>
</evidence>
<organism evidence="2 3">
    <name type="scientific">Planosporangium mesophilum</name>
    <dbReference type="NCBI Taxonomy" id="689768"/>
    <lineage>
        <taxon>Bacteria</taxon>
        <taxon>Bacillati</taxon>
        <taxon>Actinomycetota</taxon>
        <taxon>Actinomycetes</taxon>
        <taxon>Micromonosporales</taxon>
        <taxon>Micromonosporaceae</taxon>
        <taxon>Planosporangium</taxon>
    </lineage>
</organism>
<dbReference type="Gene3D" id="2.120.10.30">
    <property type="entry name" value="TolB, C-terminal domain"/>
    <property type="match status" value="1"/>
</dbReference>
<protein>
    <submittedName>
        <fullName evidence="2">Uncharacterized protein</fullName>
    </submittedName>
</protein>
<evidence type="ECO:0000256" key="1">
    <source>
        <dbReference type="SAM" id="MobiDB-lite"/>
    </source>
</evidence>
<feature type="compositionally biased region" description="Polar residues" evidence="1">
    <location>
        <begin position="1"/>
        <end position="12"/>
    </location>
</feature>
<keyword evidence="3" id="KW-1185">Reference proteome</keyword>
<reference evidence="2" key="1">
    <citation type="submission" date="2021-01" db="EMBL/GenBank/DDBJ databases">
        <title>Whole genome shotgun sequence of Planosporangium mesophilum NBRC 109066.</title>
        <authorList>
            <person name="Komaki H."/>
            <person name="Tamura T."/>
        </authorList>
    </citation>
    <scope>NUCLEOTIDE SEQUENCE</scope>
    <source>
        <strain evidence="2">NBRC 109066</strain>
    </source>
</reference>
<dbReference type="Proteomes" id="UP000599074">
    <property type="component" value="Unassembled WGS sequence"/>
</dbReference>
<sequence length="487" mass="52488">MTLPTVSASAQTLRHLPTPARPRLDPADVEVPDGYDVEVVLAGLSMPTGMAFADDGTLFLIEGGSTWPPRPYLPARILRYAPRGGDPRGGDPAGDLAVFGEEPPERPRGATVHGGYLYVADKGDYHSSIVRYGLSTGERTVVVDGLPDSGWHEPGGPVFGPDGLMYFAQGSVSRNGVVLPQDYGADLARHPAAHDAPGQDVVLTGDNVDTYDVTAQYPYPVETGAFKPFGVPANRTERVAGARKCSTGVWRAQPDGTGMELLAWGVRNPYGMAFGEDGELYVSDNGFAEAGERAVANDPDRIWRIRNARTEPGSVRTPDWYGFPDICADGRPVWEQRHLPQRGRPARRLIAEPPAWAGPPAYVELPHSGMANMDVCRSDLFGHRGRLFACEWGSLAPLTSPRSQDVDHGFRVIGVDVAKGTAGDFLRNRHPGPASAHGTGGIERPVDCAFSPDGRSLYVLDFGVSHVDGGRHVSYGHTGVLWRITRR</sequence>
<dbReference type="EMBL" id="BOON01000049">
    <property type="protein sequence ID" value="GII25241.1"/>
    <property type="molecule type" value="Genomic_DNA"/>
</dbReference>
<dbReference type="RefSeq" id="WP_168113331.1">
    <property type="nucleotide sequence ID" value="NZ_BOON01000049.1"/>
</dbReference>
<dbReference type="PANTHER" id="PTHR33546">
    <property type="entry name" value="LARGE, MULTIFUNCTIONAL SECRETED PROTEIN-RELATED"/>
    <property type="match status" value="1"/>
</dbReference>
<comment type="caution">
    <text evidence="2">The sequence shown here is derived from an EMBL/GenBank/DDBJ whole genome shotgun (WGS) entry which is preliminary data.</text>
</comment>
<dbReference type="SUPFAM" id="SSF50952">
    <property type="entry name" value="Soluble quinoprotein glucose dehydrogenase"/>
    <property type="match status" value="1"/>
</dbReference>
<feature type="region of interest" description="Disordered" evidence="1">
    <location>
        <begin position="1"/>
        <end position="26"/>
    </location>
</feature>
<dbReference type="InterPro" id="IPR011042">
    <property type="entry name" value="6-blade_b-propeller_TolB-like"/>
</dbReference>
<gene>
    <name evidence="2" type="ORF">Pme01_48380</name>
</gene>
<dbReference type="InterPro" id="IPR011041">
    <property type="entry name" value="Quinoprot_gluc/sorb_DH_b-prop"/>
</dbReference>
<dbReference type="PANTHER" id="PTHR33546:SF1">
    <property type="entry name" value="LARGE, MULTIFUNCTIONAL SECRETED PROTEIN"/>
    <property type="match status" value="1"/>
</dbReference>
<accession>A0A8J3TGS8</accession>
<proteinExistence type="predicted"/>
<dbReference type="AlphaFoldDB" id="A0A8J3TGS8"/>
<evidence type="ECO:0000313" key="2">
    <source>
        <dbReference type="EMBL" id="GII25241.1"/>
    </source>
</evidence>